<dbReference type="SUPFAM" id="SSF52540">
    <property type="entry name" value="P-loop containing nucleoside triphosphate hydrolases"/>
    <property type="match status" value="1"/>
</dbReference>
<name>A0A6M0SS65_CLOBO</name>
<dbReference type="Proteomes" id="UP000472355">
    <property type="component" value="Unassembled WGS sequence"/>
</dbReference>
<dbReference type="PANTHER" id="PTHR35205:SF1">
    <property type="entry name" value="ZU5 DOMAIN-CONTAINING PROTEIN"/>
    <property type="match status" value="1"/>
</dbReference>
<dbReference type="AlphaFoldDB" id="A0A6M0SS65"/>
<dbReference type="Pfam" id="PF13676">
    <property type="entry name" value="TIR_2"/>
    <property type="match status" value="1"/>
</dbReference>
<reference evidence="2 3" key="1">
    <citation type="submission" date="2019-02" db="EMBL/GenBank/DDBJ databases">
        <title>Genome sequencing of Clostridium botulinum clinical isolates.</title>
        <authorList>
            <person name="Brunt J."/>
            <person name="Van Vliet A.H.M."/>
            <person name="Stringer S.C."/>
            <person name="Grant K.A."/>
            <person name="Carter A.C."/>
            <person name="Peck M.W."/>
        </authorList>
    </citation>
    <scope>NUCLEOTIDE SEQUENCE [LARGE SCALE GENOMIC DNA]</scope>
    <source>
        <strain evidence="2 3">H113700579</strain>
    </source>
</reference>
<dbReference type="InterPro" id="IPR027417">
    <property type="entry name" value="P-loop_NTPase"/>
</dbReference>
<sequence>MNKINNHKVELFISYEHNDEKLRSELEKHLKSLEKNSIISIWHDRKIVAGSERQNEIDEHLRSSQIILLLISSDFITSDYCYGQEMNIAIERHYNNEAIVIPIILRAVDGWKLTPFGKLEVLPKNTVPITSWNNLDEAFSNVVKEIRERIQIFVNKNNNVYEEEIDNNFSEKYVRNINKGIEKSHLLKKDNMSGRVIHNRLKESAPYTYRNDFILKILKQLKENKVVVITGLGGIGKTQLAANYITNYINEYKLIGWINASDAVSIQNSYIELVEKLDSEFLDANINQNTILRYVKNWLENNDKWLIIYDNVKNPKELNELLPNPINGHVIITSQNAKWSKFNPTIEVTQLTNRESINFLMKRAEKDYETSMEELVSLLDNFPLSLEHAASYVHKTSRSFSYYLNKFKSRKGEMLSKAKRPEDYNHTIATTWEIAFDEIKENCQDAIEFLYFISFLAPDDIPLEMLKLEEESDINIIEILRDDFRIDDVIENLLNYSLINCNNNCTNMINIHRLVQIVVRYKLSQDIEEEWCKNIINIFNQIFRDDRNNLSSQLHFKELLPHAIQVIENAINIGIKSKELSFLCENVGLLLNEIADYSKAIKILKYGLNIGKKIFDYNCEDIAKYIINLGLVEKLSGNISEGIRYYNKAVNIYEKLNLTCSVEYAKLINNIGRVKMDQGKYDESYGLILKSFNILENLNVEYNIENILILSNLALSLEHIGNIDDSIRYNRKVLGILKKNNINESQAMATCLNNLSTCLWKKGKLCSAFILSSRVVKIEESIFGDRHPTVALYYSNLANLLICRGDLLQARNYIVKAFKINRYIYGMDHYSIGKELFNCFCLLSEQKKYKPAKICLEKSINIYKKFYGKTYSELSEDYFRLAEVIMKIIDNSFLEVNLKLRYAEEAKLNLYQSLSIKYSEKSRAMLNFVEFIINKLSNRISSGIENKEKDKNLINIFFFMERNIHIYLIMIIFRICI</sequence>
<dbReference type="SUPFAM" id="SSF52200">
    <property type="entry name" value="Toll/Interleukin receptor TIR domain"/>
    <property type="match status" value="1"/>
</dbReference>
<dbReference type="PROSITE" id="PS50104">
    <property type="entry name" value="TIR"/>
    <property type="match status" value="1"/>
</dbReference>
<dbReference type="SMART" id="SM00255">
    <property type="entry name" value="TIR"/>
    <property type="match status" value="1"/>
</dbReference>
<proteinExistence type="predicted"/>
<dbReference type="EMBL" id="SGKU01000043">
    <property type="protein sequence ID" value="NFA43609.1"/>
    <property type="molecule type" value="Genomic_DNA"/>
</dbReference>
<dbReference type="InterPro" id="IPR002182">
    <property type="entry name" value="NB-ARC"/>
</dbReference>
<evidence type="ECO:0000259" key="1">
    <source>
        <dbReference type="PROSITE" id="PS50104"/>
    </source>
</evidence>
<feature type="domain" description="TIR" evidence="1">
    <location>
        <begin position="7"/>
        <end position="150"/>
    </location>
</feature>
<dbReference type="PANTHER" id="PTHR35205">
    <property type="entry name" value="NB-ARC AND TPR DOMAIN PROTEIN"/>
    <property type="match status" value="1"/>
</dbReference>
<dbReference type="InterPro" id="IPR011990">
    <property type="entry name" value="TPR-like_helical_dom_sf"/>
</dbReference>
<dbReference type="GO" id="GO:0043531">
    <property type="term" value="F:ADP binding"/>
    <property type="evidence" value="ECO:0007669"/>
    <property type="project" value="InterPro"/>
</dbReference>
<dbReference type="InterPro" id="IPR019734">
    <property type="entry name" value="TPR_rpt"/>
</dbReference>
<accession>A0A6M0SS65</accession>
<organism evidence="2 3">
    <name type="scientific">Clostridium botulinum</name>
    <dbReference type="NCBI Taxonomy" id="1491"/>
    <lineage>
        <taxon>Bacteria</taxon>
        <taxon>Bacillati</taxon>
        <taxon>Bacillota</taxon>
        <taxon>Clostridia</taxon>
        <taxon>Eubacteriales</taxon>
        <taxon>Clostridiaceae</taxon>
        <taxon>Clostridium</taxon>
    </lineage>
</organism>
<dbReference type="Gene3D" id="1.25.40.10">
    <property type="entry name" value="Tetratricopeptide repeat domain"/>
    <property type="match status" value="2"/>
</dbReference>
<dbReference type="GO" id="GO:0007165">
    <property type="term" value="P:signal transduction"/>
    <property type="evidence" value="ECO:0007669"/>
    <property type="project" value="InterPro"/>
</dbReference>
<protein>
    <submittedName>
        <fullName evidence="2">TIR domain-containing protein</fullName>
    </submittedName>
</protein>
<gene>
    <name evidence="2" type="ORF">EXM65_13735</name>
</gene>
<dbReference type="Pfam" id="PF25000">
    <property type="entry name" value="DUF7779"/>
    <property type="match status" value="1"/>
</dbReference>
<dbReference type="InterPro" id="IPR056681">
    <property type="entry name" value="DUF7779"/>
</dbReference>
<dbReference type="InterPro" id="IPR000157">
    <property type="entry name" value="TIR_dom"/>
</dbReference>
<evidence type="ECO:0000313" key="3">
    <source>
        <dbReference type="Proteomes" id="UP000472355"/>
    </source>
</evidence>
<dbReference type="Pfam" id="PF00931">
    <property type="entry name" value="NB-ARC"/>
    <property type="match status" value="1"/>
</dbReference>
<dbReference type="Gene3D" id="3.40.50.300">
    <property type="entry name" value="P-loop containing nucleotide triphosphate hydrolases"/>
    <property type="match status" value="1"/>
</dbReference>
<dbReference type="SUPFAM" id="SSF48452">
    <property type="entry name" value="TPR-like"/>
    <property type="match status" value="2"/>
</dbReference>
<dbReference type="InterPro" id="IPR035897">
    <property type="entry name" value="Toll_tir_struct_dom_sf"/>
</dbReference>
<dbReference type="Gene3D" id="3.40.50.10140">
    <property type="entry name" value="Toll/interleukin-1 receptor homology (TIR) domain"/>
    <property type="match status" value="1"/>
</dbReference>
<comment type="caution">
    <text evidence="2">The sequence shown here is derived from an EMBL/GenBank/DDBJ whole genome shotgun (WGS) entry which is preliminary data.</text>
</comment>
<dbReference type="SMART" id="SM00028">
    <property type="entry name" value="TPR"/>
    <property type="match status" value="6"/>
</dbReference>
<evidence type="ECO:0000313" key="2">
    <source>
        <dbReference type="EMBL" id="NFA43609.1"/>
    </source>
</evidence>